<name>A0A6M5Y218_9BACT</name>
<accession>A0A6M5Y218</accession>
<dbReference type="Gene3D" id="2.60.40.3620">
    <property type="match status" value="2"/>
</dbReference>
<dbReference type="CDD" id="cd12967">
    <property type="entry name" value="CBM_SusE-F_like_u1"/>
    <property type="match status" value="1"/>
</dbReference>
<dbReference type="Proteomes" id="UP000502756">
    <property type="component" value="Chromosome"/>
</dbReference>
<dbReference type="AlphaFoldDB" id="A0A6M5Y218"/>
<dbReference type="PROSITE" id="PS51257">
    <property type="entry name" value="PROKAR_LIPOPROTEIN"/>
    <property type="match status" value="1"/>
</dbReference>
<reference evidence="3 4" key="1">
    <citation type="submission" date="2020-05" db="EMBL/GenBank/DDBJ databases">
        <title>Genome sequencing of Spirosoma sp. TS118.</title>
        <authorList>
            <person name="Lee J.-H."/>
            <person name="Jeong S."/>
            <person name="Zhao L."/>
            <person name="Jung J.-H."/>
            <person name="Kim M.-K."/>
            <person name="Lim S."/>
        </authorList>
    </citation>
    <scope>NUCLEOTIDE SEQUENCE [LARGE SCALE GENOMIC DNA]</scope>
    <source>
        <strain evidence="3 4">TS118</strain>
    </source>
</reference>
<dbReference type="RefSeq" id="WP_171738565.1">
    <property type="nucleotide sequence ID" value="NZ_CP053435.1"/>
</dbReference>
<dbReference type="Pfam" id="PF14292">
    <property type="entry name" value="SusE"/>
    <property type="match status" value="1"/>
</dbReference>
<protein>
    <submittedName>
        <fullName evidence="3">SusF/SusE family outer membrane protein</fullName>
    </submittedName>
</protein>
<dbReference type="KEGG" id="stae:HNV11_04705"/>
<gene>
    <name evidence="3" type="ORF">HNV11_04705</name>
</gene>
<keyword evidence="4" id="KW-1185">Reference proteome</keyword>
<dbReference type="InterPro" id="IPR025970">
    <property type="entry name" value="SusE"/>
</dbReference>
<dbReference type="InterPro" id="IPR003961">
    <property type="entry name" value="FN3_dom"/>
</dbReference>
<dbReference type="EMBL" id="CP053435">
    <property type="protein sequence ID" value="QJW88727.1"/>
    <property type="molecule type" value="Genomic_DNA"/>
</dbReference>
<feature type="signal peptide" evidence="1">
    <location>
        <begin position="1"/>
        <end position="20"/>
    </location>
</feature>
<dbReference type="GO" id="GO:0019867">
    <property type="term" value="C:outer membrane"/>
    <property type="evidence" value="ECO:0007669"/>
    <property type="project" value="InterPro"/>
</dbReference>
<feature type="chain" id="PRO_5027010604" evidence="1">
    <location>
        <begin position="21"/>
        <end position="355"/>
    </location>
</feature>
<dbReference type="CDD" id="cd12956">
    <property type="entry name" value="CBM_SusE-F_like"/>
    <property type="match status" value="1"/>
</dbReference>
<dbReference type="GO" id="GO:2001070">
    <property type="term" value="F:starch binding"/>
    <property type="evidence" value="ECO:0007669"/>
    <property type="project" value="InterPro"/>
</dbReference>
<evidence type="ECO:0000313" key="3">
    <source>
        <dbReference type="EMBL" id="QJW88727.1"/>
    </source>
</evidence>
<sequence>MKTWHTYLFIAGLALTTLMACEKDGDQLTLTTPQPTRLTTSATSVSLTSATATNEALRLSWSPANYGFNAAVNYTVQLDKKGGNFEAPVNLSAGTSTSLSVTGANLNQNLLRLGLAPNNASQVDVRVMAAITRPGNDPSNRVYSAPTTLSVTPYLVLISYPSIYVPGAYQGWAPDKAPAIASVKDNKVYEGYIYFQSPSEFKFTSGRDWNGTNYGAGTANKLSAAGAAGNLSVPSGGYYLIRADLNALTFSATPTTWAVIGAATPKGWDADTPMAFDPATNTWQVTLDLKADEFKFRANSAWDLNFGDGDSKTNVNPDGLLDYNGDNIKVPSAGRYLIRMNLSNPGNYTYSLTKQ</sequence>
<evidence type="ECO:0000256" key="1">
    <source>
        <dbReference type="SAM" id="SignalP"/>
    </source>
</evidence>
<evidence type="ECO:0000259" key="2">
    <source>
        <dbReference type="Pfam" id="PF14292"/>
    </source>
</evidence>
<organism evidence="3 4">
    <name type="scientific">Spirosoma taeanense</name>
    <dbReference type="NCBI Taxonomy" id="2735870"/>
    <lineage>
        <taxon>Bacteria</taxon>
        <taxon>Pseudomonadati</taxon>
        <taxon>Bacteroidota</taxon>
        <taxon>Cytophagia</taxon>
        <taxon>Cytophagales</taxon>
        <taxon>Cytophagaceae</taxon>
        <taxon>Spirosoma</taxon>
    </lineage>
</organism>
<keyword evidence="1" id="KW-0732">Signal</keyword>
<evidence type="ECO:0000313" key="4">
    <source>
        <dbReference type="Proteomes" id="UP000502756"/>
    </source>
</evidence>
<feature type="domain" description="SusE outer membrane protein" evidence="2">
    <location>
        <begin position="23"/>
        <end position="127"/>
    </location>
</feature>
<dbReference type="CDD" id="cd00063">
    <property type="entry name" value="FN3"/>
    <property type="match status" value="1"/>
</dbReference>
<proteinExistence type="predicted"/>